<evidence type="ECO:0000313" key="1">
    <source>
        <dbReference type="EMBL" id="CRK92073.1"/>
    </source>
</evidence>
<dbReference type="EMBL" id="CVRI01000022">
    <property type="protein sequence ID" value="CRK92073.1"/>
    <property type="molecule type" value="Genomic_DNA"/>
</dbReference>
<protein>
    <submittedName>
        <fullName evidence="1">CLUMA_CG005653, isoform A</fullName>
    </submittedName>
</protein>
<keyword evidence="2" id="KW-1185">Reference proteome</keyword>
<sequence length="82" mass="9771">MNILGDIQVECANMIRNLEVIKQHLRSHLIERPMAFVLFRNMNNDSLFLRLITAFHVFLFHQASRQVFTKFIDINTDFDTFN</sequence>
<dbReference type="AlphaFoldDB" id="A0A1J1I125"/>
<accession>A0A1J1I125</accession>
<evidence type="ECO:0000313" key="2">
    <source>
        <dbReference type="Proteomes" id="UP000183832"/>
    </source>
</evidence>
<gene>
    <name evidence="1" type="ORF">CLUMA_CG005653</name>
</gene>
<organism evidence="1 2">
    <name type="scientific">Clunio marinus</name>
    <dbReference type="NCBI Taxonomy" id="568069"/>
    <lineage>
        <taxon>Eukaryota</taxon>
        <taxon>Metazoa</taxon>
        <taxon>Ecdysozoa</taxon>
        <taxon>Arthropoda</taxon>
        <taxon>Hexapoda</taxon>
        <taxon>Insecta</taxon>
        <taxon>Pterygota</taxon>
        <taxon>Neoptera</taxon>
        <taxon>Endopterygota</taxon>
        <taxon>Diptera</taxon>
        <taxon>Nematocera</taxon>
        <taxon>Chironomoidea</taxon>
        <taxon>Chironomidae</taxon>
        <taxon>Clunio</taxon>
    </lineage>
</organism>
<dbReference type="Proteomes" id="UP000183832">
    <property type="component" value="Unassembled WGS sequence"/>
</dbReference>
<reference evidence="1 2" key="1">
    <citation type="submission" date="2015-04" db="EMBL/GenBank/DDBJ databases">
        <authorList>
            <person name="Syromyatnikov M.Y."/>
            <person name="Popov V.N."/>
        </authorList>
    </citation>
    <scope>NUCLEOTIDE SEQUENCE [LARGE SCALE GENOMIC DNA]</scope>
</reference>
<name>A0A1J1I125_9DIPT</name>
<proteinExistence type="predicted"/>